<feature type="compositionally biased region" description="Basic and acidic residues" evidence="4">
    <location>
        <begin position="142"/>
        <end position="156"/>
    </location>
</feature>
<dbReference type="PROSITE" id="PS50158">
    <property type="entry name" value="ZF_CCHC"/>
    <property type="match status" value="1"/>
</dbReference>
<dbReference type="Gene3D" id="3.30.70.330">
    <property type="match status" value="2"/>
</dbReference>
<dbReference type="PROSITE" id="PS50102">
    <property type="entry name" value="RRM"/>
    <property type="match status" value="2"/>
</dbReference>
<feature type="region of interest" description="Disordered" evidence="4">
    <location>
        <begin position="353"/>
        <end position="383"/>
    </location>
</feature>
<dbReference type="SMART" id="SM00343">
    <property type="entry name" value="ZnF_C2HC"/>
    <property type="match status" value="1"/>
</dbReference>
<dbReference type="PANTHER" id="PTHR23236:SF24">
    <property type="entry name" value="PHRAGMOPLASTIN INTERACTING PROTEIN 1"/>
    <property type="match status" value="1"/>
</dbReference>
<evidence type="ECO:0000256" key="3">
    <source>
        <dbReference type="PROSITE-ProRule" id="PRU00176"/>
    </source>
</evidence>
<dbReference type="Gene3D" id="4.10.60.10">
    <property type="entry name" value="Zinc finger, CCHC-type"/>
    <property type="match status" value="1"/>
</dbReference>
<feature type="region of interest" description="Disordered" evidence="4">
    <location>
        <begin position="20"/>
        <end position="175"/>
    </location>
</feature>
<evidence type="ECO:0000259" key="6">
    <source>
        <dbReference type="PROSITE" id="PS50158"/>
    </source>
</evidence>
<dbReference type="InterPro" id="IPR035979">
    <property type="entry name" value="RBD_domain_sf"/>
</dbReference>
<dbReference type="Pfam" id="PF00076">
    <property type="entry name" value="RRM_1"/>
    <property type="match status" value="2"/>
</dbReference>
<name>A0A8B9AQF0_PHODC</name>
<feature type="domain" description="CCHC-type" evidence="6">
    <location>
        <begin position="385"/>
        <end position="400"/>
    </location>
</feature>
<dbReference type="RefSeq" id="XP_038989001.1">
    <property type="nucleotide sequence ID" value="XM_039133073.1"/>
</dbReference>
<dbReference type="Proteomes" id="UP000228380">
    <property type="component" value="Chromosome 13"/>
</dbReference>
<keyword evidence="2" id="KW-0862">Zinc</keyword>
<keyword evidence="1 3" id="KW-0694">RNA-binding</keyword>
<evidence type="ECO:0000256" key="4">
    <source>
        <dbReference type="SAM" id="MobiDB-lite"/>
    </source>
</evidence>
<evidence type="ECO:0000259" key="5">
    <source>
        <dbReference type="PROSITE" id="PS50102"/>
    </source>
</evidence>
<dbReference type="OrthoDB" id="439808at2759"/>
<dbReference type="PANTHER" id="PTHR23236">
    <property type="entry name" value="EUKARYOTIC TRANSLATION INITIATION FACTOR 4B/4H"/>
    <property type="match status" value="1"/>
</dbReference>
<feature type="domain" description="RRM" evidence="5">
    <location>
        <begin position="182"/>
        <end position="259"/>
    </location>
</feature>
<reference evidence="8" key="2">
    <citation type="submission" date="2025-08" db="UniProtKB">
        <authorList>
            <consortium name="RefSeq"/>
        </authorList>
    </citation>
    <scope>IDENTIFICATION</scope>
    <source>
        <tissue evidence="8">Young leaves</tissue>
    </source>
</reference>
<dbReference type="InterPro" id="IPR012677">
    <property type="entry name" value="Nucleotide-bd_a/b_plait_sf"/>
</dbReference>
<evidence type="ECO:0000313" key="8">
    <source>
        <dbReference type="RefSeq" id="XP_038989001.1"/>
    </source>
</evidence>
<protein>
    <submittedName>
        <fullName evidence="8">Protein gar2</fullName>
    </submittedName>
</protein>
<dbReference type="GO" id="GO:0008270">
    <property type="term" value="F:zinc ion binding"/>
    <property type="evidence" value="ECO:0007669"/>
    <property type="project" value="UniProtKB-KW"/>
</dbReference>
<feature type="compositionally biased region" description="Basic residues" evidence="4">
    <location>
        <begin position="122"/>
        <end position="141"/>
    </location>
</feature>
<keyword evidence="2" id="KW-0863">Zinc-finger</keyword>
<keyword evidence="7" id="KW-1185">Reference proteome</keyword>
<dbReference type="GO" id="GO:0003723">
    <property type="term" value="F:RNA binding"/>
    <property type="evidence" value="ECO:0007669"/>
    <property type="project" value="UniProtKB-UniRule"/>
</dbReference>
<dbReference type="AlphaFoldDB" id="A0A8B9AQF0"/>
<dbReference type="SUPFAM" id="SSF54928">
    <property type="entry name" value="RNA-binding domain, RBD"/>
    <property type="match status" value="2"/>
</dbReference>
<evidence type="ECO:0000256" key="2">
    <source>
        <dbReference type="PROSITE-ProRule" id="PRU00047"/>
    </source>
</evidence>
<sequence length="413" mass="46046">MVLSNKKLKAKFRSLLAESLAAPKDSASGDVNEQLESVKEILGSRKKPRPSSKRGKRRKKPKDSEPVEESGDAQKENQENDESIGLKEEKQQKKKSGKRKREGDGANEATENEQQQQQQQQKQKKKQKKKKKDKKKVKGKGKKEDKQEDEKHEKGNESISGESNERRVQGSINIERSEQDAKKVYVGGIPYYSTEEDIRSFFEGCGTVTEVDCMRFAESGKFRGIAILTFKTEAAAKRALALNGADMGGFYLKIKPFKANHTQKSDFAPEMVEGYNRIYVGNLSWDITEDDLRKLFSDCKISSIRWGTDKETDDFKGYAHVDFVDSVSLTIALKLDQNAICGRPVKIRCAVPKREVETKSSSEPSGKKAEASTNEGGSKKKRRTCYECGVPGHLSSSCPKKIAVEVNGSGADS</sequence>
<dbReference type="GeneID" id="103711444"/>
<feature type="compositionally biased region" description="Basic and acidic residues" evidence="4">
    <location>
        <begin position="72"/>
        <end position="91"/>
    </location>
</feature>
<dbReference type="InterPro" id="IPR001878">
    <property type="entry name" value="Znf_CCHC"/>
</dbReference>
<accession>A0A8B9AQF0</accession>
<dbReference type="Pfam" id="PF00098">
    <property type="entry name" value="zf-CCHC"/>
    <property type="match status" value="1"/>
</dbReference>
<dbReference type="InterPro" id="IPR000504">
    <property type="entry name" value="RRM_dom"/>
</dbReference>
<gene>
    <name evidence="8" type="primary">LOC103711444</name>
</gene>
<evidence type="ECO:0000313" key="7">
    <source>
        <dbReference type="Proteomes" id="UP000228380"/>
    </source>
</evidence>
<dbReference type="InterPro" id="IPR036875">
    <property type="entry name" value="Znf_CCHC_sf"/>
</dbReference>
<evidence type="ECO:0000256" key="1">
    <source>
        <dbReference type="ARBA" id="ARBA00022884"/>
    </source>
</evidence>
<dbReference type="SUPFAM" id="SSF57756">
    <property type="entry name" value="Retrovirus zinc finger-like domains"/>
    <property type="match status" value="1"/>
</dbReference>
<proteinExistence type="predicted"/>
<organism evidence="7 8">
    <name type="scientific">Phoenix dactylifera</name>
    <name type="common">Date palm</name>
    <dbReference type="NCBI Taxonomy" id="42345"/>
    <lineage>
        <taxon>Eukaryota</taxon>
        <taxon>Viridiplantae</taxon>
        <taxon>Streptophyta</taxon>
        <taxon>Embryophyta</taxon>
        <taxon>Tracheophyta</taxon>
        <taxon>Spermatophyta</taxon>
        <taxon>Magnoliopsida</taxon>
        <taxon>Liliopsida</taxon>
        <taxon>Arecaceae</taxon>
        <taxon>Coryphoideae</taxon>
        <taxon>Phoeniceae</taxon>
        <taxon>Phoenix</taxon>
    </lineage>
</organism>
<dbReference type="SMART" id="SM00360">
    <property type="entry name" value="RRM"/>
    <property type="match status" value="2"/>
</dbReference>
<dbReference type="CDD" id="cd12271">
    <property type="entry name" value="RRM1_PHIP1"/>
    <property type="match status" value="1"/>
</dbReference>
<reference evidence="7" key="1">
    <citation type="journal article" date="2019" name="Nat. Commun.">
        <title>Genome-wide association mapping of date palm fruit traits.</title>
        <authorList>
            <person name="Hazzouri K.M."/>
            <person name="Gros-Balthazard M."/>
            <person name="Flowers J.M."/>
            <person name="Copetti D."/>
            <person name="Lemansour A."/>
            <person name="Lebrun M."/>
            <person name="Masmoudi K."/>
            <person name="Ferrand S."/>
            <person name="Dhar M.I."/>
            <person name="Fresquez Z.A."/>
            <person name="Rosas U."/>
            <person name="Zhang J."/>
            <person name="Talag J."/>
            <person name="Lee S."/>
            <person name="Kudrna D."/>
            <person name="Powell R.F."/>
            <person name="Leitch I.J."/>
            <person name="Krueger R.R."/>
            <person name="Wing R.A."/>
            <person name="Amiri K.M.A."/>
            <person name="Purugganan M.D."/>
        </authorList>
    </citation>
    <scope>NUCLEOTIDE SEQUENCE [LARGE SCALE GENOMIC DNA]</scope>
    <source>
        <strain evidence="7">cv. Khalas</strain>
    </source>
</reference>
<dbReference type="InterPro" id="IPR034361">
    <property type="entry name" value="PHIP1_RRM1"/>
</dbReference>
<feature type="compositionally biased region" description="Basic residues" evidence="4">
    <location>
        <begin position="44"/>
        <end position="61"/>
    </location>
</feature>
<feature type="domain" description="RRM" evidence="5">
    <location>
        <begin position="276"/>
        <end position="352"/>
    </location>
</feature>
<keyword evidence="2" id="KW-0479">Metal-binding</keyword>
<dbReference type="KEGG" id="pda:103711444"/>
<feature type="compositionally biased region" description="Basic and acidic residues" evidence="4">
    <location>
        <begin position="353"/>
        <end position="370"/>
    </location>
</feature>